<organism evidence="2 3">
    <name type="scientific">Adlercreutzia caecimuris</name>
    <dbReference type="NCBI Taxonomy" id="671266"/>
    <lineage>
        <taxon>Bacteria</taxon>
        <taxon>Bacillati</taxon>
        <taxon>Actinomycetota</taxon>
        <taxon>Coriobacteriia</taxon>
        <taxon>Eggerthellales</taxon>
        <taxon>Eggerthellaceae</taxon>
        <taxon>Adlercreutzia</taxon>
    </lineage>
</organism>
<comment type="caution">
    <text evidence="2">The sequence shown here is derived from an EMBL/GenBank/DDBJ whole genome shotgun (WGS) entry which is preliminary data.</text>
</comment>
<dbReference type="AlphaFoldDB" id="A0A4S4G2B5"/>
<evidence type="ECO:0000256" key="1">
    <source>
        <dbReference type="SAM" id="MobiDB-lite"/>
    </source>
</evidence>
<dbReference type="EMBL" id="SSTJ01000010">
    <property type="protein sequence ID" value="THG36841.1"/>
    <property type="molecule type" value="Genomic_DNA"/>
</dbReference>
<accession>A0A4S4G2B5</accession>
<dbReference type="RefSeq" id="WP_136434903.1">
    <property type="nucleotide sequence ID" value="NZ_SSTJ01000010.1"/>
</dbReference>
<evidence type="ECO:0000313" key="3">
    <source>
        <dbReference type="Proteomes" id="UP000308978"/>
    </source>
</evidence>
<feature type="compositionally biased region" description="Basic and acidic residues" evidence="1">
    <location>
        <begin position="212"/>
        <end position="222"/>
    </location>
</feature>
<protein>
    <submittedName>
        <fullName evidence="2">Uncharacterized protein</fullName>
    </submittedName>
</protein>
<feature type="region of interest" description="Disordered" evidence="1">
    <location>
        <begin position="196"/>
        <end position="232"/>
    </location>
</feature>
<proteinExistence type="predicted"/>
<sequence>MRDFIARGFVKSFEAGDADLAAINRLAIEPLTLDDVYVFELESCDTGIDRANERFDRSAIDQMAELYIGKTVIKDHMRRSDNQFARVYDAYGEDGTSSKGEPVRKLILRCYTRDCEANKEMIADIKAGIKKEVSVSFLPGSYTCSICGRDNKSDGMCRHWPGREYDGEKCHFTFSDIQDVYEVSFVAVPCQPDAATRKDFGDGGPEDADEHPDEKPHKKALDGADQIEEEAPGAGAFFMERAIALAEAELTLAKGKR</sequence>
<gene>
    <name evidence="2" type="ORF">E5986_08040</name>
</gene>
<evidence type="ECO:0000313" key="2">
    <source>
        <dbReference type="EMBL" id="THG36841.1"/>
    </source>
</evidence>
<name>A0A4S4G2B5_9ACTN</name>
<reference evidence="2 3" key="1">
    <citation type="submission" date="2019-04" db="EMBL/GenBank/DDBJ databases">
        <title>Microbes associate with the intestines of laboratory mice.</title>
        <authorList>
            <person name="Navarre W."/>
            <person name="Wong E."/>
            <person name="Huang K.C."/>
            <person name="Tropini C."/>
            <person name="Ng K."/>
            <person name="Yu B."/>
        </authorList>
    </citation>
    <scope>NUCLEOTIDE SEQUENCE [LARGE SCALE GENOMIC DNA]</scope>
    <source>
        <strain evidence="2 3">NM80_B27</strain>
    </source>
</reference>
<dbReference type="Proteomes" id="UP000308978">
    <property type="component" value="Unassembled WGS sequence"/>
</dbReference>